<protein>
    <submittedName>
        <fullName evidence="2">STAS domain-containing protein</fullName>
    </submittedName>
</protein>
<dbReference type="InterPro" id="IPR002645">
    <property type="entry name" value="STAS_dom"/>
</dbReference>
<feature type="domain" description="STAS" evidence="1">
    <location>
        <begin position="1"/>
        <end position="81"/>
    </location>
</feature>
<organism evidence="2 3">
    <name type="scientific">Actinokineospora cianjurensis</name>
    <dbReference type="NCBI Taxonomy" id="585224"/>
    <lineage>
        <taxon>Bacteria</taxon>
        <taxon>Bacillati</taxon>
        <taxon>Actinomycetota</taxon>
        <taxon>Actinomycetes</taxon>
        <taxon>Pseudonocardiales</taxon>
        <taxon>Pseudonocardiaceae</taxon>
        <taxon>Actinokineospora</taxon>
    </lineage>
</organism>
<gene>
    <name evidence="2" type="ORF">CLV68_5970</name>
</gene>
<proteinExistence type="predicted"/>
<sequence>MLLELVGVLGATAEGEVTDAVDDALQHIVGVGGDLVLVDLTAVTRLGTLGLATLLRAQEAAEEIRGIDLAINAPPASIAVR</sequence>
<evidence type="ECO:0000259" key="1">
    <source>
        <dbReference type="PROSITE" id="PS50801"/>
    </source>
</evidence>
<keyword evidence="3" id="KW-1185">Reference proteome</keyword>
<dbReference type="InterPro" id="IPR036513">
    <property type="entry name" value="STAS_dom_sf"/>
</dbReference>
<dbReference type="Gene3D" id="3.30.750.24">
    <property type="entry name" value="STAS domain"/>
    <property type="match status" value="1"/>
</dbReference>
<comment type="caution">
    <text evidence="2">The sequence shown here is derived from an EMBL/GenBank/DDBJ whole genome shotgun (WGS) entry which is preliminary data.</text>
</comment>
<evidence type="ECO:0000313" key="3">
    <source>
        <dbReference type="Proteomes" id="UP000282454"/>
    </source>
</evidence>
<dbReference type="SUPFAM" id="SSF52091">
    <property type="entry name" value="SpoIIaa-like"/>
    <property type="match status" value="1"/>
</dbReference>
<dbReference type="EMBL" id="RCDD01000007">
    <property type="protein sequence ID" value="RLK54420.1"/>
    <property type="molecule type" value="Genomic_DNA"/>
</dbReference>
<name>A0A421AX66_9PSEU</name>
<accession>A0A421AX66</accession>
<dbReference type="Proteomes" id="UP000282454">
    <property type="component" value="Unassembled WGS sequence"/>
</dbReference>
<dbReference type="AlphaFoldDB" id="A0A421AX66"/>
<dbReference type="PROSITE" id="PS50801">
    <property type="entry name" value="STAS"/>
    <property type="match status" value="1"/>
</dbReference>
<evidence type="ECO:0000313" key="2">
    <source>
        <dbReference type="EMBL" id="RLK54420.1"/>
    </source>
</evidence>
<reference evidence="2 3" key="1">
    <citation type="submission" date="2018-10" db="EMBL/GenBank/DDBJ databases">
        <title>Genomic Encyclopedia of Archaeal and Bacterial Type Strains, Phase II (KMG-II): from individual species to whole genera.</title>
        <authorList>
            <person name="Goeker M."/>
        </authorList>
    </citation>
    <scope>NUCLEOTIDE SEQUENCE [LARGE SCALE GENOMIC DNA]</scope>
    <source>
        <strain evidence="2 3">DSM 45657</strain>
    </source>
</reference>